<evidence type="ECO:0000256" key="2">
    <source>
        <dbReference type="SAM" id="SignalP"/>
    </source>
</evidence>
<keyword evidence="1" id="KW-0862">Zinc</keyword>
<dbReference type="SUPFAM" id="SSF118359">
    <property type="entry name" value="Expressed protein At2g23090/F21P24.15"/>
    <property type="match status" value="1"/>
</dbReference>
<feature type="signal peptide" evidence="2">
    <location>
        <begin position="1"/>
        <end position="26"/>
    </location>
</feature>
<keyword evidence="1" id="KW-0479">Metal-binding</keyword>
<name>A0AAD9N9V8_9ANNE</name>
<proteinExistence type="predicted"/>
<dbReference type="PROSITE" id="PS50157">
    <property type="entry name" value="ZINC_FINGER_C2H2_2"/>
    <property type="match status" value="1"/>
</dbReference>
<evidence type="ECO:0000313" key="5">
    <source>
        <dbReference type="Proteomes" id="UP001208570"/>
    </source>
</evidence>
<accession>A0AAD9N9V8</accession>
<dbReference type="AlphaFoldDB" id="A0AAD9N9V8"/>
<feature type="domain" description="C2H2-type" evidence="3">
    <location>
        <begin position="84"/>
        <end position="112"/>
    </location>
</feature>
<keyword evidence="2" id="KW-0732">Signal</keyword>
<evidence type="ECO:0000313" key="4">
    <source>
        <dbReference type="EMBL" id="KAK2162235.1"/>
    </source>
</evidence>
<keyword evidence="5" id="KW-1185">Reference proteome</keyword>
<sequence>MKTLNQMMPFTIIMLYRLISVSMVTSSFCPRLESKLVRRLLNKEIIPFYQQFNAVIPHSCPFSPSRDIYGYQEENKFEESATKWVCDFCGKSFYEERFLDQHFDNRHPETKREVCVT</sequence>
<dbReference type="Proteomes" id="UP001208570">
    <property type="component" value="Unassembled WGS sequence"/>
</dbReference>
<dbReference type="PANTHER" id="PTHR21385:SF0">
    <property type="entry name" value="RE51073P"/>
    <property type="match status" value="1"/>
</dbReference>
<evidence type="ECO:0000259" key="3">
    <source>
        <dbReference type="PROSITE" id="PS50157"/>
    </source>
</evidence>
<dbReference type="EMBL" id="JAODUP010000101">
    <property type="protein sequence ID" value="KAK2162235.1"/>
    <property type="molecule type" value="Genomic_DNA"/>
</dbReference>
<feature type="chain" id="PRO_5042289953" description="C2H2-type domain-containing protein" evidence="2">
    <location>
        <begin position="27"/>
        <end position="117"/>
    </location>
</feature>
<comment type="caution">
    <text evidence="4">The sequence shown here is derived from an EMBL/GenBank/DDBJ whole genome shotgun (WGS) entry which is preliminary data.</text>
</comment>
<dbReference type="PANTHER" id="PTHR21385">
    <property type="entry name" value="ZINC FINGER PROTEIN-RELATED"/>
    <property type="match status" value="1"/>
</dbReference>
<protein>
    <recommendedName>
        <fullName evidence="3">C2H2-type domain-containing protein</fullName>
    </recommendedName>
</protein>
<gene>
    <name evidence="4" type="ORF">LSH36_101g01058</name>
</gene>
<organism evidence="4 5">
    <name type="scientific">Paralvinella palmiformis</name>
    <dbReference type="NCBI Taxonomy" id="53620"/>
    <lineage>
        <taxon>Eukaryota</taxon>
        <taxon>Metazoa</taxon>
        <taxon>Spiralia</taxon>
        <taxon>Lophotrochozoa</taxon>
        <taxon>Annelida</taxon>
        <taxon>Polychaeta</taxon>
        <taxon>Sedentaria</taxon>
        <taxon>Canalipalpata</taxon>
        <taxon>Terebellida</taxon>
        <taxon>Terebelliformia</taxon>
        <taxon>Alvinellidae</taxon>
        <taxon>Paralvinella</taxon>
    </lineage>
</organism>
<dbReference type="PROSITE" id="PS00028">
    <property type="entry name" value="ZINC_FINGER_C2H2_1"/>
    <property type="match status" value="1"/>
</dbReference>
<keyword evidence="1" id="KW-0863">Zinc-finger</keyword>
<evidence type="ECO:0000256" key="1">
    <source>
        <dbReference type="PROSITE-ProRule" id="PRU00042"/>
    </source>
</evidence>
<dbReference type="GO" id="GO:0008270">
    <property type="term" value="F:zinc ion binding"/>
    <property type="evidence" value="ECO:0007669"/>
    <property type="project" value="UniProtKB-KW"/>
</dbReference>
<reference evidence="4" key="1">
    <citation type="journal article" date="2023" name="Mol. Biol. Evol.">
        <title>Third-Generation Sequencing Reveals the Adaptive Role of the Epigenome in Three Deep-Sea Polychaetes.</title>
        <authorList>
            <person name="Perez M."/>
            <person name="Aroh O."/>
            <person name="Sun Y."/>
            <person name="Lan Y."/>
            <person name="Juniper S.K."/>
            <person name="Young C.R."/>
            <person name="Angers B."/>
            <person name="Qian P.Y."/>
        </authorList>
    </citation>
    <scope>NUCLEOTIDE SEQUENCE</scope>
    <source>
        <strain evidence="4">P08H-3</strain>
    </source>
</reference>
<dbReference type="InterPro" id="IPR013087">
    <property type="entry name" value="Znf_C2H2_type"/>
</dbReference>